<feature type="transmembrane region" description="Helical" evidence="1">
    <location>
        <begin position="21"/>
        <end position="42"/>
    </location>
</feature>
<proteinExistence type="predicted"/>
<dbReference type="RefSeq" id="WP_028382955.1">
    <property type="nucleotide sequence ID" value="NZ_CAAAJG010000065.1"/>
</dbReference>
<keyword evidence="1 3" id="KW-0812">Transmembrane</keyword>
<evidence type="ECO:0000313" key="5">
    <source>
        <dbReference type="Proteomes" id="UP000254040"/>
    </source>
</evidence>
<evidence type="ECO:0000313" key="2">
    <source>
        <dbReference type="EMBL" id="KTD34513.1"/>
    </source>
</evidence>
<gene>
    <name evidence="2" type="ORF">Lmor_1910</name>
    <name evidence="3" type="ORF">NCTC12239_00022</name>
</gene>
<dbReference type="Proteomes" id="UP000054985">
    <property type="component" value="Unassembled WGS sequence"/>
</dbReference>
<keyword evidence="1" id="KW-1133">Transmembrane helix</keyword>
<feature type="transmembrane region" description="Helical" evidence="1">
    <location>
        <begin position="132"/>
        <end position="153"/>
    </location>
</feature>
<dbReference type="GO" id="GO:0016020">
    <property type="term" value="C:membrane"/>
    <property type="evidence" value="ECO:0007669"/>
    <property type="project" value="GOC"/>
</dbReference>
<name>A0A378JVM6_9GAMM</name>
<organism evidence="3 5">
    <name type="scientific">Legionella moravica</name>
    <dbReference type="NCBI Taxonomy" id="39962"/>
    <lineage>
        <taxon>Bacteria</taxon>
        <taxon>Pseudomonadati</taxon>
        <taxon>Pseudomonadota</taxon>
        <taxon>Gammaproteobacteria</taxon>
        <taxon>Legionellales</taxon>
        <taxon>Legionellaceae</taxon>
        <taxon>Legionella</taxon>
    </lineage>
</organism>
<reference evidence="2 4" key="1">
    <citation type="submission" date="2015-11" db="EMBL/GenBank/DDBJ databases">
        <title>Genomic analysis of 38 Legionella species identifies large and diverse effector repertoires.</title>
        <authorList>
            <person name="Burstein D."/>
            <person name="Amaro F."/>
            <person name="Zusman T."/>
            <person name="Lifshitz Z."/>
            <person name="Cohen O."/>
            <person name="Gilbert J.A."/>
            <person name="Pupko T."/>
            <person name="Shuman H.A."/>
            <person name="Segal G."/>
        </authorList>
    </citation>
    <scope>NUCLEOTIDE SEQUENCE [LARGE SCALE GENOMIC DNA]</scope>
    <source>
        <strain evidence="2 4">ATCC 43877</strain>
    </source>
</reference>
<dbReference type="Pfam" id="PF06127">
    <property type="entry name" value="Mpo1-like"/>
    <property type="match status" value="1"/>
</dbReference>
<keyword evidence="1" id="KW-0472">Membrane</keyword>
<evidence type="ECO:0000313" key="4">
    <source>
        <dbReference type="Proteomes" id="UP000054985"/>
    </source>
</evidence>
<dbReference type="AlphaFoldDB" id="A0A378JVM6"/>
<dbReference type="PANTHER" id="PTHR28026">
    <property type="entry name" value="DUF962 DOMAIN PROTEIN (AFU_ORTHOLOGUE AFUA_8G05310)"/>
    <property type="match status" value="1"/>
</dbReference>
<accession>A0A378JVM6</accession>
<sequence length="169" mass="19342">MKSFVEQAQFYAEYHQNAMTRYTHMAGVPLIILSMMILLGFVKISVPGVYSTNLACLTTLVFLVYYFRLHWKLALALTPILLILLWLASWFNYYGPTKVGLWAFLITFVVGWGLQFYGHYIEGKQPAFMVNLGQALIAPLFLTAELFFMAGYMNELKEQIYGTAKAESH</sequence>
<dbReference type="STRING" id="39962.Lmor_1910"/>
<dbReference type="EMBL" id="LNYN01000020">
    <property type="protein sequence ID" value="KTD34513.1"/>
    <property type="molecule type" value="Genomic_DNA"/>
</dbReference>
<protein>
    <submittedName>
        <fullName evidence="3">Transmembrane protein</fullName>
    </submittedName>
</protein>
<keyword evidence="4" id="KW-1185">Reference proteome</keyword>
<feature type="transmembrane region" description="Helical" evidence="1">
    <location>
        <begin position="99"/>
        <end position="120"/>
    </location>
</feature>
<reference evidence="3 5" key="2">
    <citation type="submission" date="2018-06" db="EMBL/GenBank/DDBJ databases">
        <authorList>
            <consortium name="Pathogen Informatics"/>
            <person name="Doyle S."/>
        </authorList>
    </citation>
    <scope>NUCLEOTIDE SEQUENCE [LARGE SCALE GENOMIC DNA]</scope>
    <source>
        <strain evidence="3 5">NCTC12239</strain>
    </source>
</reference>
<dbReference type="GO" id="GO:0046521">
    <property type="term" value="P:sphingoid catabolic process"/>
    <property type="evidence" value="ECO:0007669"/>
    <property type="project" value="TreeGrafter"/>
</dbReference>
<evidence type="ECO:0000256" key="1">
    <source>
        <dbReference type="SAM" id="Phobius"/>
    </source>
</evidence>
<feature type="transmembrane region" description="Helical" evidence="1">
    <location>
        <begin position="48"/>
        <end position="67"/>
    </location>
</feature>
<dbReference type="OrthoDB" id="5515308at2"/>
<dbReference type="InterPro" id="IPR009305">
    <property type="entry name" value="Mpo1-like"/>
</dbReference>
<feature type="transmembrane region" description="Helical" evidence="1">
    <location>
        <begin position="74"/>
        <end position="93"/>
    </location>
</feature>
<dbReference type="PANTHER" id="PTHR28026:SF9">
    <property type="entry name" value="2-HYDROXY-PALMITIC ACID DIOXYGENASE MPO1"/>
    <property type="match status" value="1"/>
</dbReference>
<dbReference type="EMBL" id="UGOG01000001">
    <property type="protein sequence ID" value="STX61119.1"/>
    <property type="molecule type" value="Genomic_DNA"/>
</dbReference>
<dbReference type="Proteomes" id="UP000254040">
    <property type="component" value="Unassembled WGS sequence"/>
</dbReference>
<evidence type="ECO:0000313" key="3">
    <source>
        <dbReference type="EMBL" id="STX61119.1"/>
    </source>
</evidence>